<dbReference type="RefSeq" id="WP_337716646.1">
    <property type="nucleotide sequence ID" value="NZ_JBBEGL010000006.1"/>
</dbReference>
<feature type="transmembrane region" description="Helical" evidence="1">
    <location>
        <begin position="229"/>
        <end position="249"/>
    </location>
</feature>
<feature type="transmembrane region" description="Helical" evidence="1">
    <location>
        <begin position="103"/>
        <end position="125"/>
    </location>
</feature>
<accession>A0ABU8NA19</accession>
<evidence type="ECO:0000313" key="3">
    <source>
        <dbReference type="Proteomes" id="UP001370100"/>
    </source>
</evidence>
<keyword evidence="3" id="KW-1185">Reference proteome</keyword>
<feature type="transmembrane region" description="Helical" evidence="1">
    <location>
        <begin position="156"/>
        <end position="176"/>
    </location>
</feature>
<comment type="caution">
    <text evidence="2">The sequence shown here is derived from an EMBL/GenBank/DDBJ whole genome shotgun (WGS) entry which is preliminary data.</text>
</comment>
<keyword evidence="1" id="KW-0812">Transmembrane</keyword>
<feature type="transmembrane region" description="Helical" evidence="1">
    <location>
        <begin position="21"/>
        <end position="39"/>
    </location>
</feature>
<name>A0ABU8NA19_9PSEU</name>
<dbReference type="InterPro" id="IPR037185">
    <property type="entry name" value="EmrE-like"/>
</dbReference>
<proteinExistence type="predicted"/>
<feature type="transmembrane region" description="Helical" evidence="1">
    <location>
        <begin position="188"/>
        <end position="208"/>
    </location>
</feature>
<organism evidence="2 3">
    <name type="scientific">Actinomycetospora aeridis</name>
    <dbReference type="NCBI Taxonomy" id="3129231"/>
    <lineage>
        <taxon>Bacteria</taxon>
        <taxon>Bacillati</taxon>
        <taxon>Actinomycetota</taxon>
        <taxon>Actinomycetes</taxon>
        <taxon>Pseudonocardiales</taxon>
        <taxon>Pseudonocardiaceae</taxon>
        <taxon>Actinomycetospora</taxon>
    </lineage>
</organism>
<reference evidence="2 3" key="1">
    <citation type="submission" date="2024-03" db="EMBL/GenBank/DDBJ databases">
        <title>Actinomycetospora sp. OC33-EN06, a novel actinomycete isolated from wild orchid (Aerides multiflora).</title>
        <authorList>
            <person name="Suriyachadkun C."/>
        </authorList>
    </citation>
    <scope>NUCLEOTIDE SEQUENCE [LARGE SCALE GENOMIC DNA]</scope>
    <source>
        <strain evidence="2 3">OC33-EN06</strain>
    </source>
</reference>
<feature type="transmembrane region" description="Helical" evidence="1">
    <location>
        <begin position="131"/>
        <end position="149"/>
    </location>
</feature>
<evidence type="ECO:0000256" key="1">
    <source>
        <dbReference type="SAM" id="Phobius"/>
    </source>
</evidence>
<keyword evidence="1" id="KW-0472">Membrane</keyword>
<gene>
    <name evidence="2" type="ORF">WCD41_22575</name>
</gene>
<dbReference type="SUPFAM" id="SSF103481">
    <property type="entry name" value="Multidrug resistance efflux transporter EmrE"/>
    <property type="match status" value="2"/>
</dbReference>
<evidence type="ECO:0000313" key="2">
    <source>
        <dbReference type="EMBL" id="MEJ2889262.1"/>
    </source>
</evidence>
<feature type="transmembrane region" description="Helical" evidence="1">
    <location>
        <begin position="291"/>
        <end position="309"/>
    </location>
</feature>
<sequence length="363" mass="38044">MTSPTQIDELRNEYRNRQVRWGFIWALTCAVLWGAWYVPGSVIYAESPFVDAPTSGGGYLLAAVVVTILNAVAVLVAMGVWVAVLGKTKDFGRTLRQVKISRWYLPAGLAGMLAIFGSVVAIAYIGAGFSAVAALLYPIVGALAARAWYGETITKRAALGIVVIVLGGVVIFAPGILGEISGAGGGAWLGYLGGVCAIVGWGLEGAIAGRALDVSDPDVGLTLRFVAEVAIWVVIVVPICSIAAGATFWSTVGAALTSPTVLLLLVLLGLTFGFCYVSWYKSFPLIGVGRGQAIAALYGPLALVWLYVFTLEPPGLEFVIGGLIAVIGSFVLFTEKRDVLEVIRAVPARSTRTGSSTSARQEA</sequence>
<dbReference type="Proteomes" id="UP001370100">
    <property type="component" value="Unassembled WGS sequence"/>
</dbReference>
<feature type="transmembrane region" description="Helical" evidence="1">
    <location>
        <begin position="261"/>
        <end position="279"/>
    </location>
</feature>
<protein>
    <submittedName>
        <fullName evidence="2">DMT family transporter</fullName>
    </submittedName>
</protein>
<keyword evidence="1" id="KW-1133">Transmembrane helix</keyword>
<feature type="transmembrane region" description="Helical" evidence="1">
    <location>
        <begin position="59"/>
        <end position="82"/>
    </location>
</feature>
<dbReference type="EMBL" id="JBBEGL010000006">
    <property type="protein sequence ID" value="MEJ2889262.1"/>
    <property type="molecule type" value="Genomic_DNA"/>
</dbReference>
<feature type="transmembrane region" description="Helical" evidence="1">
    <location>
        <begin position="315"/>
        <end position="334"/>
    </location>
</feature>